<name>A0A7E4VPN5_PANRE</name>
<organism evidence="2 3">
    <name type="scientific">Panagrellus redivivus</name>
    <name type="common">Microworm</name>
    <dbReference type="NCBI Taxonomy" id="6233"/>
    <lineage>
        <taxon>Eukaryota</taxon>
        <taxon>Metazoa</taxon>
        <taxon>Ecdysozoa</taxon>
        <taxon>Nematoda</taxon>
        <taxon>Chromadorea</taxon>
        <taxon>Rhabditida</taxon>
        <taxon>Tylenchina</taxon>
        <taxon>Panagrolaimomorpha</taxon>
        <taxon>Panagrolaimoidea</taxon>
        <taxon>Panagrolaimidae</taxon>
        <taxon>Panagrellus</taxon>
    </lineage>
</organism>
<feature type="signal peptide" evidence="1">
    <location>
        <begin position="1"/>
        <end position="19"/>
    </location>
</feature>
<evidence type="ECO:0000256" key="1">
    <source>
        <dbReference type="SAM" id="SignalP"/>
    </source>
</evidence>
<protein>
    <submittedName>
        <fullName evidence="3">Cysteine rich secreted protein</fullName>
    </submittedName>
</protein>
<proteinExistence type="predicted"/>
<dbReference type="WBParaSite" id="Pan_g23695.t1">
    <property type="protein sequence ID" value="Pan_g23695.t1"/>
    <property type="gene ID" value="Pan_g23695"/>
</dbReference>
<dbReference type="AlphaFoldDB" id="A0A7E4VPN5"/>
<keyword evidence="1" id="KW-0732">Signal</keyword>
<evidence type="ECO:0000313" key="3">
    <source>
        <dbReference type="WBParaSite" id="Pan_g23695.t1"/>
    </source>
</evidence>
<evidence type="ECO:0000313" key="2">
    <source>
        <dbReference type="Proteomes" id="UP000492821"/>
    </source>
</evidence>
<reference evidence="2" key="1">
    <citation type="journal article" date="2013" name="Genetics">
        <title>The draft genome and transcriptome of Panagrellus redivivus are shaped by the harsh demands of a free-living lifestyle.</title>
        <authorList>
            <person name="Srinivasan J."/>
            <person name="Dillman A.R."/>
            <person name="Macchietto M.G."/>
            <person name="Heikkinen L."/>
            <person name="Lakso M."/>
            <person name="Fracchia K.M."/>
            <person name="Antoshechkin I."/>
            <person name="Mortazavi A."/>
            <person name="Wong G."/>
            <person name="Sternberg P.W."/>
        </authorList>
    </citation>
    <scope>NUCLEOTIDE SEQUENCE [LARGE SCALE GENOMIC DNA]</scope>
    <source>
        <strain evidence="2">MT8872</strain>
    </source>
</reference>
<keyword evidence="2" id="KW-1185">Reference proteome</keyword>
<feature type="chain" id="PRO_5028905031" evidence="1">
    <location>
        <begin position="20"/>
        <end position="89"/>
    </location>
</feature>
<reference evidence="3" key="2">
    <citation type="submission" date="2020-10" db="UniProtKB">
        <authorList>
            <consortium name="WormBaseParasite"/>
        </authorList>
    </citation>
    <scope>IDENTIFICATION</scope>
</reference>
<dbReference type="Proteomes" id="UP000492821">
    <property type="component" value="Unassembled WGS sequence"/>
</dbReference>
<sequence>MRFLLLFLVIVSFDFAVKSQWVGPNERGKWWQQPCGGRYYNHIDCCEWNALCVNNRCCIIDDPHCDPFILYPWITRPPSLRTCSNRIPG</sequence>
<accession>A0A7E4VPN5</accession>